<accession>A0A9X2LAP9</accession>
<evidence type="ECO:0000313" key="2">
    <source>
        <dbReference type="Proteomes" id="UP001142610"/>
    </source>
</evidence>
<reference evidence="1" key="1">
    <citation type="submission" date="2022-07" db="EMBL/GenBank/DDBJ databases">
        <title>Parvularcula maris sp. nov., an algicidal bacterium isolated from seawater.</title>
        <authorList>
            <person name="Li F."/>
        </authorList>
    </citation>
    <scope>NUCLEOTIDE SEQUENCE</scope>
    <source>
        <strain evidence="1">BGMRC 0090</strain>
    </source>
</reference>
<dbReference type="Pfam" id="PF13365">
    <property type="entry name" value="Trypsin_2"/>
    <property type="match status" value="1"/>
</dbReference>
<dbReference type="SUPFAM" id="SSF50494">
    <property type="entry name" value="Trypsin-like serine proteases"/>
    <property type="match status" value="1"/>
</dbReference>
<keyword evidence="1" id="KW-0645">Protease</keyword>
<dbReference type="RefSeq" id="WP_256620081.1">
    <property type="nucleotide sequence ID" value="NZ_JANIBC010000014.1"/>
</dbReference>
<sequence>MAKMTCRLEMFDGELLDSTGTGFFWKSYPFGTLDKFLISVITNKHVIGEYERVGFVVDVINKDGIIQHVRVHVEGIQSIALPHPEPDCDLIAINFSTVIDALGKTGPRPDVIVPDSRHALDLEQRRNLMAVEEIVVVGYPDGLWDSCNNTPVFRKGISATPPYNDFEGRPEFLIDCAIYPGSSGSPVFLASSGAFGTKDGKNLLGSRMLLLGVVHSVFQHASDGELRIEPAPTATTIVPTFKFPNNIGICLYADKIIELDKLICKQFVDVKAGNRAQGSLRVQFEQI</sequence>
<dbReference type="AlphaFoldDB" id="A0A9X2LAP9"/>
<dbReference type="Proteomes" id="UP001142610">
    <property type="component" value="Unassembled WGS sequence"/>
</dbReference>
<dbReference type="GO" id="GO:0008233">
    <property type="term" value="F:peptidase activity"/>
    <property type="evidence" value="ECO:0007669"/>
    <property type="project" value="UniProtKB-KW"/>
</dbReference>
<keyword evidence="2" id="KW-1185">Reference proteome</keyword>
<name>A0A9X2LAP9_9PROT</name>
<keyword evidence="1" id="KW-0378">Hydrolase</keyword>
<comment type="caution">
    <text evidence="1">The sequence shown here is derived from an EMBL/GenBank/DDBJ whole genome shotgun (WGS) entry which is preliminary data.</text>
</comment>
<protein>
    <submittedName>
        <fullName evidence="1">Serine protease</fullName>
    </submittedName>
</protein>
<organism evidence="1 2">
    <name type="scientific">Parvularcula maris</name>
    <dbReference type="NCBI Taxonomy" id="2965077"/>
    <lineage>
        <taxon>Bacteria</taxon>
        <taxon>Pseudomonadati</taxon>
        <taxon>Pseudomonadota</taxon>
        <taxon>Alphaproteobacteria</taxon>
        <taxon>Parvularculales</taxon>
        <taxon>Parvularculaceae</taxon>
        <taxon>Parvularcula</taxon>
    </lineage>
</organism>
<evidence type="ECO:0000313" key="1">
    <source>
        <dbReference type="EMBL" id="MCQ8186184.1"/>
    </source>
</evidence>
<dbReference type="GO" id="GO:0006508">
    <property type="term" value="P:proteolysis"/>
    <property type="evidence" value="ECO:0007669"/>
    <property type="project" value="UniProtKB-KW"/>
</dbReference>
<dbReference type="EMBL" id="JANIBC010000014">
    <property type="protein sequence ID" value="MCQ8186184.1"/>
    <property type="molecule type" value="Genomic_DNA"/>
</dbReference>
<dbReference type="InterPro" id="IPR009003">
    <property type="entry name" value="Peptidase_S1_PA"/>
</dbReference>
<gene>
    <name evidence="1" type="ORF">NOG11_12420</name>
</gene>
<proteinExistence type="predicted"/>
<dbReference type="Gene3D" id="2.40.10.120">
    <property type="match status" value="1"/>
</dbReference>